<comment type="caution">
    <text evidence="2">The sequence shown here is derived from an EMBL/GenBank/DDBJ whole genome shotgun (WGS) entry which is preliminary data.</text>
</comment>
<dbReference type="Gene3D" id="1.10.260.40">
    <property type="entry name" value="lambda repressor-like DNA-binding domains"/>
    <property type="match status" value="1"/>
</dbReference>
<dbReference type="GO" id="GO:0003677">
    <property type="term" value="F:DNA binding"/>
    <property type="evidence" value="ECO:0007669"/>
    <property type="project" value="InterPro"/>
</dbReference>
<dbReference type="EMBL" id="JAAGWY010000002">
    <property type="protein sequence ID" value="NEN05844.1"/>
    <property type="molecule type" value="Genomic_DNA"/>
</dbReference>
<proteinExistence type="predicted"/>
<dbReference type="PROSITE" id="PS50943">
    <property type="entry name" value="HTH_CROC1"/>
    <property type="match status" value="1"/>
</dbReference>
<dbReference type="SMART" id="SM00530">
    <property type="entry name" value="HTH_XRE"/>
    <property type="match status" value="1"/>
</dbReference>
<keyword evidence="3" id="KW-1185">Reference proteome</keyword>
<feature type="domain" description="HTH cro/C1-type" evidence="1">
    <location>
        <begin position="41"/>
        <end position="99"/>
    </location>
</feature>
<protein>
    <submittedName>
        <fullName evidence="2">Helix-turn-helix domain-containing protein</fullName>
    </submittedName>
</protein>
<evidence type="ECO:0000259" key="1">
    <source>
        <dbReference type="PROSITE" id="PS50943"/>
    </source>
</evidence>
<evidence type="ECO:0000313" key="3">
    <source>
        <dbReference type="Proteomes" id="UP000474967"/>
    </source>
</evidence>
<sequence length="133" mass="14681">MAAVDVFWEDLREDLKDPEFLREYVANWVRITTTDAIVNALDDAREHAGMSKAALARAINAEPSALRRLFGRGRRANPTVGTVAELAAALGMRLTLEPLSLEERESTTRPLLDGEVRDARALVERLGTPALVQ</sequence>
<gene>
    <name evidence="2" type="ORF">G3T36_08155</name>
</gene>
<evidence type="ECO:0000313" key="2">
    <source>
        <dbReference type="EMBL" id="NEN05844.1"/>
    </source>
</evidence>
<dbReference type="Proteomes" id="UP000474967">
    <property type="component" value="Unassembled WGS sequence"/>
</dbReference>
<dbReference type="InterPro" id="IPR010982">
    <property type="entry name" value="Lambda_DNA-bd_dom_sf"/>
</dbReference>
<organism evidence="2 3">
    <name type="scientific">Leifsonia tongyongensis</name>
    <dbReference type="NCBI Taxonomy" id="1268043"/>
    <lineage>
        <taxon>Bacteria</taxon>
        <taxon>Bacillati</taxon>
        <taxon>Actinomycetota</taxon>
        <taxon>Actinomycetes</taxon>
        <taxon>Micrococcales</taxon>
        <taxon>Microbacteriaceae</taxon>
        <taxon>Leifsonia</taxon>
    </lineage>
</organism>
<dbReference type="AlphaFoldDB" id="A0A6L9XXT0"/>
<name>A0A6L9XXT0_9MICO</name>
<reference evidence="2 3" key="1">
    <citation type="journal article" date="2014" name="J. Microbiol.">
        <title>Diaminobutyricibacter tongyongensis gen. nov., sp. nov. and Homoserinibacter gongjuensis gen. nov., sp. nov. belong to the family Microbacteriaceae.</title>
        <authorList>
            <person name="Kim S.J."/>
            <person name="Ahn J.H."/>
            <person name="Weon H.Y."/>
            <person name="Hamada M."/>
            <person name="Suzuki K."/>
            <person name="Kwon S.W."/>
        </authorList>
    </citation>
    <scope>NUCLEOTIDE SEQUENCE [LARGE SCALE GENOMIC DNA]</scope>
    <source>
        <strain evidence="2 3">NBRC 108724</strain>
    </source>
</reference>
<accession>A0A6L9XXT0</accession>
<dbReference type="InterPro" id="IPR001387">
    <property type="entry name" value="Cro/C1-type_HTH"/>
</dbReference>
<dbReference type="RefSeq" id="WP_163289193.1">
    <property type="nucleotide sequence ID" value="NZ_JAAGWY010000002.1"/>
</dbReference>
<dbReference type="Pfam" id="PF13560">
    <property type="entry name" value="HTH_31"/>
    <property type="match status" value="1"/>
</dbReference>
<dbReference type="SUPFAM" id="SSF47413">
    <property type="entry name" value="lambda repressor-like DNA-binding domains"/>
    <property type="match status" value="1"/>
</dbReference>